<dbReference type="Gene3D" id="3.90.550.50">
    <property type="match status" value="1"/>
</dbReference>
<keyword evidence="10 12" id="KW-1133">Transmembrane helix</keyword>
<evidence type="ECO:0000313" key="14">
    <source>
        <dbReference type="EMBL" id="KAK8050843.1"/>
    </source>
</evidence>
<evidence type="ECO:0000256" key="11">
    <source>
        <dbReference type="ARBA" id="ARBA00023136"/>
    </source>
</evidence>
<protein>
    <recommendedName>
        <fullName evidence="4">N-acetylgalactosaminide beta-1,3-galactosyltransferase</fullName>
        <ecNumber evidence="4">2.4.1.122</ecNumber>
    </recommendedName>
</protein>
<evidence type="ECO:0000256" key="7">
    <source>
        <dbReference type="ARBA" id="ARBA00022692"/>
    </source>
</evidence>
<keyword evidence="8" id="KW-0547">Nucleotide-binding</keyword>
<proteinExistence type="inferred from homology"/>
<dbReference type="InterPro" id="IPR026050">
    <property type="entry name" value="C1GALT1/C1GALT1_chp1"/>
</dbReference>
<keyword evidence="15" id="KW-1185">Reference proteome</keyword>
<dbReference type="PANTHER" id="PTHR23033">
    <property type="entry name" value="BETA1,3-GALACTOSYLTRANSFERASE"/>
    <property type="match status" value="1"/>
</dbReference>
<evidence type="ECO:0000256" key="8">
    <source>
        <dbReference type="ARBA" id="ARBA00022741"/>
    </source>
</evidence>
<keyword evidence="9" id="KW-0735">Signal-anchor</keyword>
<keyword evidence="6" id="KW-0808">Transferase</keyword>
<feature type="domain" description="Fringe-like glycosyltransferase" evidence="13">
    <location>
        <begin position="200"/>
        <end position="350"/>
    </location>
</feature>
<gene>
    <name evidence="14" type="ORF">PG993_002228</name>
</gene>
<dbReference type="PANTHER" id="PTHR23033:SF40">
    <property type="entry name" value="APPLE DOMAIN-CONTAINING PROTEIN"/>
    <property type="match status" value="1"/>
</dbReference>
<dbReference type="Proteomes" id="UP001444661">
    <property type="component" value="Unassembled WGS sequence"/>
</dbReference>
<reference evidence="14 15" key="1">
    <citation type="submission" date="2023-01" db="EMBL/GenBank/DDBJ databases">
        <title>Analysis of 21 Apiospora genomes using comparative genomics revels a genus with tremendous synthesis potential of carbohydrate active enzymes and secondary metabolites.</title>
        <authorList>
            <person name="Sorensen T."/>
        </authorList>
    </citation>
    <scope>NUCLEOTIDE SEQUENCE [LARGE SCALE GENOMIC DNA]</scope>
    <source>
        <strain evidence="14 15">CBS 33761</strain>
    </source>
</reference>
<dbReference type="Pfam" id="PF02434">
    <property type="entry name" value="Fringe"/>
    <property type="match status" value="1"/>
</dbReference>
<dbReference type="InterPro" id="IPR003378">
    <property type="entry name" value="Fringe-like_glycosylTrfase"/>
</dbReference>
<comment type="pathway">
    <text evidence="2">Protein modification; protein glycosylation.</text>
</comment>
<feature type="transmembrane region" description="Helical" evidence="12">
    <location>
        <begin position="14"/>
        <end position="33"/>
    </location>
</feature>
<comment type="caution">
    <text evidence="14">The sequence shown here is derived from an EMBL/GenBank/DDBJ whole genome shotgun (WGS) entry which is preliminary data.</text>
</comment>
<evidence type="ECO:0000259" key="13">
    <source>
        <dbReference type="Pfam" id="PF02434"/>
    </source>
</evidence>
<accession>A0ABR1TWC8</accession>
<evidence type="ECO:0000256" key="9">
    <source>
        <dbReference type="ARBA" id="ARBA00022968"/>
    </source>
</evidence>
<organism evidence="14 15">
    <name type="scientific">Apiospora rasikravindrae</name>
    <dbReference type="NCBI Taxonomy" id="990691"/>
    <lineage>
        <taxon>Eukaryota</taxon>
        <taxon>Fungi</taxon>
        <taxon>Dikarya</taxon>
        <taxon>Ascomycota</taxon>
        <taxon>Pezizomycotina</taxon>
        <taxon>Sordariomycetes</taxon>
        <taxon>Xylariomycetidae</taxon>
        <taxon>Amphisphaeriales</taxon>
        <taxon>Apiosporaceae</taxon>
        <taxon>Apiospora</taxon>
    </lineage>
</organism>
<evidence type="ECO:0000256" key="3">
    <source>
        <dbReference type="ARBA" id="ARBA00006462"/>
    </source>
</evidence>
<keyword evidence="11 12" id="KW-0472">Membrane</keyword>
<dbReference type="EC" id="2.4.1.122" evidence="4"/>
<evidence type="ECO:0000256" key="4">
    <source>
        <dbReference type="ARBA" id="ARBA00012557"/>
    </source>
</evidence>
<evidence type="ECO:0000256" key="10">
    <source>
        <dbReference type="ARBA" id="ARBA00022989"/>
    </source>
</evidence>
<evidence type="ECO:0000256" key="2">
    <source>
        <dbReference type="ARBA" id="ARBA00004922"/>
    </source>
</evidence>
<dbReference type="EMBL" id="JAQQWK010000002">
    <property type="protein sequence ID" value="KAK8050843.1"/>
    <property type="molecule type" value="Genomic_DNA"/>
</dbReference>
<keyword evidence="5" id="KW-0328">Glycosyltransferase</keyword>
<evidence type="ECO:0000256" key="1">
    <source>
        <dbReference type="ARBA" id="ARBA00004606"/>
    </source>
</evidence>
<evidence type="ECO:0000256" key="12">
    <source>
        <dbReference type="SAM" id="Phobius"/>
    </source>
</evidence>
<evidence type="ECO:0000256" key="6">
    <source>
        <dbReference type="ARBA" id="ARBA00022679"/>
    </source>
</evidence>
<comment type="subcellular location">
    <subcellularLocation>
        <location evidence="1">Membrane</location>
        <topology evidence="1">Single-pass type II membrane protein</topology>
    </subcellularLocation>
</comment>
<evidence type="ECO:0000256" key="5">
    <source>
        <dbReference type="ARBA" id="ARBA00022676"/>
    </source>
</evidence>
<comment type="similarity">
    <text evidence="3">Belongs to the glycosyltransferase 31 family. Beta3-Gal-T subfamily.</text>
</comment>
<name>A0ABR1TWC8_9PEZI</name>
<keyword evidence="7 12" id="KW-0812">Transmembrane</keyword>
<evidence type="ECO:0000313" key="15">
    <source>
        <dbReference type="Proteomes" id="UP001444661"/>
    </source>
</evidence>
<sequence>MLLAPGVLRLGIRLVRQLAVAIPVVLVLLWVLLPNDHFLRLWAIFQMSPVVDPTLSTSQFYTTPLPYPVDTNKDVVLIVKSGYGTRHRLRGWLDLVQRGLHFDNFLFVADFDTDDLAMVDAKAEPVIVHNVANMTMHRVMDQLNFEEQKRYPRIEKYTTLEGALKHEYNTIAEKVAQEFGWEMDTIKFIPSLELAWTRYPKAKWYLLADDDTYLIRPSLEQFLGHLDSSKPLYVGNAVGAWNGRFAHGGSTIVVSRPALNQLFNGHPDVVQEAYVTSLTTLLGDHLVTKTFQRIGLYLKEGYSRFFNGEPPASTKIRHDRLCDPIISYHHIKTPEAMMAVHDVFGQATTPPRWLDTWRLKGAPTLPQLEKQPIIADWDHVGGLDEYTHSGKADTAEACMAKCTGKRWGACLAWTFIPETKVCNTSPWMIVGQTEVGRMTGVNTKLVRKLAKDCLSSMNKV</sequence>